<dbReference type="InterPro" id="IPR005119">
    <property type="entry name" value="LysR_subst-bd"/>
</dbReference>
<organism evidence="6 7">
    <name type="scientific">Paracidovorax cattleyae</name>
    <dbReference type="NCBI Taxonomy" id="80868"/>
    <lineage>
        <taxon>Bacteria</taxon>
        <taxon>Pseudomonadati</taxon>
        <taxon>Pseudomonadota</taxon>
        <taxon>Betaproteobacteria</taxon>
        <taxon>Burkholderiales</taxon>
        <taxon>Comamonadaceae</taxon>
        <taxon>Paracidovorax</taxon>
    </lineage>
</organism>
<dbReference type="EMBL" id="FNJL01000038">
    <property type="protein sequence ID" value="SDP89450.1"/>
    <property type="molecule type" value="Genomic_DNA"/>
</dbReference>
<dbReference type="AlphaFoldDB" id="A0A1H0WFE5"/>
<name>A0A1H0WFE5_9BURK</name>
<dbReference type="InterPro" id="IPR050950">
    <property type="entry name" value="HTH-type_LysR_regulators"/>
</dbReference>
<proteinExistence type="inferred from homology"/>
<dbReference type="RefSeq" id="WP_092839269.1">
    <property type="nucleotide sequence ID" value="NZ_FNJL01000038.1"/>
</dbReference>
<keyword evidence="2" id="KW-0805">Transcription regulation</keyword>
<dbReference type="GO" id="GO:0003700">
    <property type="term" value="F:DNA-binding transcription factor activity"/>
    <property type="evidence" value="ECO:0007669"/>
    <property type="project" value="InterPro"/>
</dbReference>
<dbReference type="InterPro" id="IPR036390">
    <property type="entry name" value="WH_DNA-bd_sf"/>
</dbReference>
<dbReference type="PROSITE" id="PS50931">
    <property type="entry name" value="HTH_LYSR"/>
    <property type="match status" value="1"/>
</dbReference>
<dbReference type="Pfam" id="PF03466">
    <property type="entry name" value="LysR_substrate"/>
    <property type="match status" value="1"/>
</dbReference>
<dbReference type="SUPFAM" id="SSF46785">
    <property type="entry name" value="Winged helix' DNA-binding domain"/>
    <property type="match status" value="1"/>
</dbReference>
<dbReference type="Pfam" id="PF00126">
    <property type="entry name" value="HTH_1"/>
    <property type="match status" value="1"/>
</dbReference>
<gene>
    <name evidence="6" type="ORF">SAMN04489708_13825</name>
</gene>
<dbReference type="InterPro" id="IPR000847">
    <property type="entry name" value="LysR_HTH_N"/>
</dbReference>
<dbReference type="Gene3D" id="1.10.10.10">
    <property type="entry name" value="Winged helix-like DNA-binding domain superfamily/Winged helix DNA-binding domain"/>
    <property type="match status" value="1"/>
</dbReference>
<dbReference type="Gene3D" id="3.40.190.290">
    <property type="match status" value="1"/>
</dbReference>
<evidence type="ECO:0000313" key="6">
    <source>
        <dbReference type="EMBL" id="SDP89450.1"/>
    </source>
</evidence>
<dbReference type="Proteomes" id="UP000199317">
    <property type="component" value="Unassembled WGS sequence"/>
</dbReference>
<comment type="similarity">
    <text evidence="1">Belongs to the LysR transcriptional regulatory family.</text>
</comment>
<dbReference type="CDD" id="cd08421">
    <property type="entry name" value="PBP2_LTTR_like_1"/>
    <property type="match status" value="1"/>
</dbReference>
<dbReference type="GO" id="GO:0003677">
    <property type="term" value="F:DNA binding"/>
    <property type="evidence" value="ECO:0007669"/>
    <property type="project" value="UniProtKB-KW"/>
</dbReference>
<protein>
    <submittedName>
        <fullName evidence="6">DNA-binding transcriptional regulator, LysR family</fullName>
    </submittedName>
</protein>
<accession>A0A1H0WFE5</accession>
<evidence type="ECO:0000313" key="7">
    <source>
        <dbReference type="Proteomes" id="UP000199317"/>
    </source>
</evidence>
<evidence type="ECO:0000256" key="4">
    <source>
        <dbReference type="ARBA" id="ARBA00023163"/>
    </source>
</evidence>
<dbReference type="InterPro" id="IPR036388">
    <property type="entry name" value="WH-like_DNA-bd_sf"/>
</dbReference>
<evidence type="ECO:0000259" key="5">
    <source>
        <dbReference type="PROSITE" id="PS50931"/>
    </source>
</evidence>
<dbReference type="PANTHER" id="PTHR30419:SF2">
    <property type="entry name" value="LYSR FAMILY TRANSCRIPTIONAL REGULATOR"/>
    <property type="match status" value="1"/>
</dbReference>
<evidence type="ECO:0000256" key="1">
    <source>
        <dbReference type="ARBA" id="ARBA00009437"/>
    </source>
</evidence>
<evidence type="ECO:0000256" key="3">
    <source>
        <dbReference type="ARBA" id="ARBA00023125"/>
    </source>
</evidence>
<keyword evidence="4" id="KW-0804">Transcription</keyword>
<dbReference type="GO" id="GO:0005829">
    <property type="term" value="C:cytosol"/>
    <property type="evidence" value="ECO:0007669"/>
    <property type="project" value="TreeGrafter"/>
</dbReference>
<keyword evidence="3 6" id="KW-0238">DNA-binding</keyword>
<keyword evidence="7" id="KW-1185">Reference proteome</keyword>
<dbReference type="PANTHER" id="PTHR30419">
    <property type="entry name" value="HTH-TYPE TRANSCRIPTIONAL REGULATOR YBHD"/>
    <property type="match status" value="1"/>
</dbReference>
<sequence length="301" mass="32086">MKLDPVSLRLFVAVMEENAIARAAARQHIAASAASRRLAELEDALGVDLFARSNRGSEPTAAAYALLHMARGVLNDLDGIAAQMGDFRAGVRGQVRVVANISAITQFLPGDLQRFMAAHPQVQVRLEEQISSAIARSVAENAADIGILNHGNYGDRVALLPYREDELVLVAPRGHALARRRSVRLAEALHCDFVGVHPGSAINNLLTRAAAEAGQPLRLRIQVTSYDALCLMVSAGLGVGVLPRGSARLYLGTLPLRTVALAEPWARRQLSLCVRAGDALSSAARLLADHLRADPTAEAAP</sequence>
<dbReference type="OrthoDB" id="9785974at2"/>
<feature type="domain" description="HTH lysR-type" evidence="5">
    <location>
        <begin position="1"/>
        <end position="60"/>
    </location>
</feature>
<dbReference type="SUPFAM" id="SSF53850">
    <property type="entry name" value="Periplasmic binding protein-like II"/>
    <property type="match status" value="1"/>
</dbReference>
<evidence type="ECO:0000256" key="2">
    <source>
        <dbReference type="ARBA" id="ARBA00023015"/>
    </source>
</evidence>
<reference evidence="7" key="1">
    <citation type="submission" date="2016-10" db="EMBL/GenBank/DDBJ databases">
        <authorList>
            <person name="Varghese N."/>
            <person name="Submissions S."/>
        </authorList>
    </citation>
    <scope>NUCLEOTIDE SEQUENCE [LARGE SCALE GENOMIC DNA]</scope>
    <source>
        <strain evidence="7">DSM 17101</strain>
    </source>
</reference>